<feature type="compositionally biased region" description="Basic residues" evidence="2">
    <location>
        <begin position="61"/>
        <end position="78"/>
    </location>
</feature>
<evidence type="ECO:0000256" key="1">
    <source>
        <dbReference type="PROSITE-ProRule" id="PRU00502"/>
    </source>
</evidence>
<dbReference type="InterPro" id="IPR013083">
    <property type="entry name" value="Znf_RING/FYVE/PHD"/>
</dbReference>
<accession>A0A8H6HUN7</accession>
<organism evidence="4 5">
    <name type="scientific">Ephemerocybe angulata</name>
    <dbReference type="NCBI Taxonomy" id="980116"/>
    <lineage>
        <taxon>Eukaryota</taxon>
        <taxon>Fungi</taxon>
        <taxon>Dikarya</taxon>
        <taxon>Basidiomycota</taxon>
        <taxon>Agaricomycotina</taxon>
        <taxon>Agaricomycetes</taxon>
        <taxon>Agaricomycetidae</taxon>
        <taxon>Agaricales</taxon>
        <taxon>Agaricineae</taxon>
        <taxon>Psathyrellaceae</taxon>
        <taxon>Ephemerocybe</taxon>
    </lineage>
</organism>
<dbReference type="InterPro" id="IPR041432">
    <property type="entry name" value="UBP13_Znf-UBP_var"/>
</dbReference>
<keyword evidence="1" id="KW-0863">Zinc-finger</keyword>
<keyword evidence="5" id="KW-1185">Reference proteome</keyword>
<proteinExistence type="predicted"/>
<keyword evidence="1" id="KW-0479">Metal-binding</keyword>
<feature type="compositionally biased region" description="Basic and acidic residues" evidence="2">
    <location>
        <begin position="83"/>
        <end position="116"/>
    </location>
</feature>
<sequence length="160" mass="17863">MSCAHLSALARLQPPRLSQSVHREECTQCFDDQDSPLGIDVCLTCFNGGCLSSDRHHAQTHVKKTGHKFALNVKRKIKPSNPRSKEPHTKPNASPRREAKRALDYKRLRGAEHIDDGFESQSHPEYGSRHAQRKKAKSSPALVYDARVTSLTKSGNIPNT</sequence>
<dbReference type="PROSITE" id="PS50271">
    <property type="entry name" value="ZF_UBP"/>
    <property type="match status" value="1"/>
</dbReference>
<evidence type="ECO:0000256" key="2">
    <source>
        <dbReference type="SAM" id="MobiDB-lite"/>
    </source>
</evidence>
<evidence type="ECO:0000259" key="3">
    <source>
        <dbReference type="PROSITE" id="PS50271"/>
    </source>
</evidence>
<dbReference type="SMART" id="SM00290">
    <property type="entry name" value="ZnF_UBP"/>
    <property type="match status" value="1"/>
</dbReference>
<dbReference type="Gene3D" id="3.30.40.10">
    <property type="entry name" value="Zinc/RING finger domain, C3HC4 (zinc finger)"/>
    <property type="match status" value="1"/>
</dbReference>
<protein>
    <recommendedName>
        <fullName evidence="3">UBP-type domain-containing protein</fullName>
    </recommendedName>
</protein>
<comment type="caution">
    <text evidence="4">The sequence shown here is derived from an EMBL/GenBank/DDBJ whole genome shotgun (WGS) entry which is preliminary data.</text>
</comment>
<feature type="domain" description="UBP-type" evidence="3">
    <location>
        <begin position="1"/>
        <end position="110"/>
    </location>
</feature>
<dbReference type="Pfam" id="PF17807">
    <property type="entry name" value="zf-UBP_var"/>
    <property type="match status" value="1"/>
</dbReference>
<gene>
    <name evidence="4" type="ORF">DFP72DRAFT_1070792</name>
</gene>
<dbReference type="Proteomes" id="UP000521943">
    <property type="component" value="Unassembled WGS sequence"/>
</dbReference>
<feature type="region of interest" description="Disordered" evidence="2">
    <location>
        <begin position="61"/>
        <end position="160"/>
    </location>
</feature>
<dbReference type="EMBL" id="JACGCI010000046">
    <property type="protein sequence ID" value="KAF6752101.1"/>
    <property type="molecule type" value="Genomic_DNA"/>
</dbReference>
<evidence type="ECO:0000313" key="5">
    <source>
        <dbReference type="Proteomes" id="UP000521943"/>
    </source>
</evidence>
<dbReference type="SUPFAM" id="SSF57850">
    <property type="entry name" value="RING/U-box"/>
    <property type="match status" value="1"/>
</dbReference>
<reference evidence="4 5" key="1">
    <citation type="submission" date="2020-07" db="EMBL/GenBank/DDBJ databases">
        <title>Comparative genomics of pyrophilous fungi reveals a link between fire events and developmental genes.</title>
        <authorList>
            <consortium name="DOE Joint Genome Institute"/>
            <person name="Steindorff A.S."/>
            <person name="Carver A."/>
            <person name="Calhoun S."/>
            <person name="Stillman K."/>
            <person name="Liu H."/>
            <person name="Lipzen A."/>
            <person name="Pangilinan J."/>
            <person name="Labutti K."/>
            <person name="Bruns T.D."/>
            <person name="Grigoriev I.V."/>
        </authorList>
    </citation>
    <scope>NUCLEOTIDE SEQUENCE [LARGE SCALE GENOMIC DNA]</scope>
    <source>
        <strain evidence="4 5">CBS 144469</strain>
    </source>
</reference>
<dbReference type="InterPro" id="IPR001607">
    <property type="entry name" value="Znf_UBP"/>
</dbReference>
<name>A0A8H6HUN7_9AGAR</name>
<dbReference type="AlphaFoldDB" id="A0A8H6HUN7"/>
<dbReference type="GO" id="GO:0008270">
    <property type="term" value="F:zinc ion binding"/>
    <property type="evidence" value="ECO:0007669"/>
    <property type="project" value="UniProtKB-KW"/>
</dbReference>
<feature type="compositionally biased region" description="Polar residues" evidence="2">
    <location>
        <begin position="149"/>
        <end position="160"/>
    </location>
</feature>
<evidence type="ECO:0000313" key="4">
    <source>
        <dbReference type="EMBL" id="KAF6752101.1"/>
    </source>
</evidence>
<keyword evidence="1" id="KW-0862">Zinc</keyword>
<dbReference type="OrthoDB" id="361536at2759"/>